<evidence type="ECO:0000313" key="2">
    <source>
        <dbReference type="Proteomes" id="UP000325440"/>
    </source>
</evidence>
<accession>A0A5E4MGT0</accession>
<dbReference type="PANTHER" id="PTHR45913">
    <property type="entry name" value="EPM2A-INTERACTING PROTEIN 1"/>
    <property type="match status" value="1"/>
</dbReference>
<sequence length="174" mass="20468">MRTLFYNLFDSVIEFLENKNTGLCDNLITSKNDIAYLTDLNKLYNDVNLQLQGDNLNLIKTKTYYIATFVSKLLLYKKNIRRREFNSFSNLTTAHFIYDNLVVYCQHVENLHIDFKERFLDILNMNLLDWVLDSLSNTNTAESSQLEQQLLELTKNEEIKLKFKNGIKNFGCKS</sequence>
<name>A0A5E4MGT0_9HEMI</name>
<reference evidence="1 2" key="1">
    <citation type="submission" date="2019-08" db="EMBL/GenBank/DDBJ databases">
        <authorList>
            <person name="Alioto T."/>
            <person name="Alioto T."/>
            <person name="Gomez Garrido J."/>
        </authorList>
    </citation>
    <scope>NUCLEOTIDE SEQUENCE [LARGE SCALE GENOMIC DNA]</scope>
</reference>
<protein>
    <submittedName>
        <fullName evidence="1">Uncharacterized protein</fullName>
    </submittedName>
</protein>
<proteinExistence type="predicted"/>
<organism evidence="1 2">
    <name type="scientific">Cinara cedri</name>
    <dbReference type="NCBI Taxonomy" id="506608"/>
    <lineage>
        <taxon>Eukaryota</taxon>
        <taxon>Metazoa</taxon>
        <taxon>Ecdysozoa</taxon>
        <taxon>Arthropoda</taxon>
        <taxon>Hexapoda</taxon>
        <taxon>Insecta</taxon>
        <taxon>Pterygota</taxon>
        <taxon>Neoptera</taxon>
        <taxon>Paraneoptera</taxon>
        <taxon>Hemiptera</taxon>
        <taxon>Sternorrhyncha</taxon>
        <taxon>Aphidomorpha</taxon>
        <taxon>Aphidoidea</taxon>
        <taxon>Aphididae</taxon>
        <taxon>Lachninae</taxon>
        <taxon>Cinara</taxon>
    </lineage>
</organism>
<dbReference type="PANTHER" id="PTHR45913:SF22">
    <property type="entry name" value="SCAN BOX DOMAIN-CONTAINING PROTEIN"/>
    <property type="match status" value="1"/>
</dbReference>
<keyword evidence="2" id="KW-1185">Reference proteome</keyword>
<dbReference type="EMBL" id="CABPRJ010000949">
    <property type="protein sequence ID" value="VVC31373.1"/>
    <property type="molecule type" value="Genomic_DNA"/>
</dbReference>
<gene>
    <name evidence="1" type="ORF">CINCED_3A015940</name>
</gene>
<dbReference type="OrthoDB" id="6582233at2759"/>
<dbReference type="Proteomes" id="UP000325440">
    <property type="component" value="Unassembled WGS sequence"/>
</dbReference>
<evidence type="ECO:0000313" key="1">
    <source>
        <dbReference type="EMBL" id="VVC31373.1"/>
    </source>
</evidence>
<dbReference type="AlphaFoldDB" id="A0A5E4MGT0"/>